<dbReference type="EMBL" id="WNYA01000006">
    <property type="protein sequence ID" value="KAG8569670.1"/>
    <property type="molecule type" value="Genomic_DNA"/>
</dbReference>
<dbReference type="InterPro" id="IPR036869">
    <property type="entry name" value="J_dom_sf"/>
</dbReference>
<dbReference type="SMART" id="SM00748">
    <property type="entry name" value="HEPN"/>
    <property type="match status" value="1"/>
</dbReference>
<comment type="caution">
    <text evidence="3">The sequence shown here is derived from an EMBL/GenBank/DDBJ whole genome shotgun (WGS) entry which is preliminary data.</text>
</comment>
<dbReference type="NCBIfam" id="NF047352">
    <property type="entry name" value="P_loop_sacsin"/>
    <property type="match status" value="3"/>
</dbReference>
<feature type="coiled-coil region" evidence="1">
    <location>
        <begin position="2298"/>
        <end position="2325"/>
    </location>
</feature>
<sequence>MDFFQRAPPFLIQLQNILRKYPDGGQILKELIQNADDAKATEVTFVYDEREHRTDTLYADEQHVIQGQSLLVYNNEIFSDRDWEGIQRPGNSIKRKDPNTVGRFGLGFNSVYHMTDYPAIFSGKNIGILDPQENIFHRGGRLWNIEKKDQFSKDLKEQFQPLKNVLESLGLGSWKKILDTGFFKGTLFCFPLRTCPSEISENLYSVERVKELFESFTKDSNIALLFLRHVKNISLKKIGKDGIMKTLLTVNVSSENLLNTICHGMAIQTLRKVISLQYLDSEEEECDWLVTTSKDLGNLFPELTVLSEKLCNEPVLDLAYPLCKTTMGLFGGRLSCILPLPDKEENQTGLPCLINGCFDLTDDRRSLKWPETDQQHDEGAKWNQILVEKVLPFIYALAVKNVVTIVKTLELSADVAYDIWPDPEKTAHKFRWHGIVKKVALLLDKEEVLQTADTTRWITSSEAVFLILKDLEVHNCLEELLLLLKVPQVKVPDHVFKVLRMAKKDVSDLNIVSPRFVRNLLRKDNWHHLSMKKKLLLLKYVISDGQHRKLLDLKLLPLSDESFTFFRNTELNGVVYIDSKEFPRTLLPGLAHRFIPEDLPEELRLFLVNVGNSRTFKNVVCLSIDVVCKTLHKALPQEWHTSTDKIHWYPGKSSNPPLQWIVTMWNFLQQHNNILDSFENQPIVPLTLIKKNSTDIVLTKLKKEKILFQNMDGRSITEGMSVILEKAGFIIIRDNNVWIQHKNLHLFILAPTPNNILQMLSTLKSNKILEVFKGAPKEHVKMFCDCFAQAYQFTSSELNILYKLPIFCSVKTITPSCSELVAASGLTAIDCNTVPAVPETLVFPDVVIKCKDESERRLLKLMKVQFLNAVDVATFVVKAIQKGYYAKHQREVQNVMFWILRNGYVLFTQSNQLKSMCKDLPFIPCNGHLQPPSVLYDPEIDTFRVLFESEKFPPVTYHEDSILLSLRMLGLLDSIQKITPEDVLKIAQKLRQGGDVSTCLKKAEALIEVCNKTMVLTKFSSHNLNALCDLCWVPVVSKSSQPKLSNPKATRSMKYCNIVEFAMPLTNCFTEKANEILGLNDLPPSEKVVKNLELLSLSYDSMDQYSLHRKLHDIYKYIQDHIAQFQSDILKQVVIWNGSGFSLPHETVLCYPEGLDLSSYVNKVSPDFLTYRYLFARCGVKTMLPQEEVLNILYTLKDRIDEENSDSGSPKDLKLVISILDWMKVNGVDGTDDLPIPVQSDKKCFLLKPLSKTLYCDMEKQYLSSAAMDYDVLHEEIPVATAKYLNIQFLSTWVLKPEFFDPWGPSEPVTLRIKNILREYSEHVELFKEMIQNADDADAIACHFLVDMRQNCETRQKLIDPGMGRCHGPALWSYNNSKFTEADFTNIVRIGAATKENQVQKIGKFGLGFNTVYHITDVPSIMSGSKVLIFDPNANHLQKHISKSNPGMKLDLQNNSKLLHIFSDQFQPFVDVFGCKLVQPFHFDGTLIRLPFRTEEEARETEICQQAFSNEQINLIMTDFENSSETLLIFLRNVKEASLSHLSNGSNPGSQTQKVNVKKETVKELLLSQVVPLQQEQLKASKQLCVQMDTLDINCTKIVKIGVQRTKSTGGKFYVVQSGFGIKQSVRNFIQKENLVCLPVAGVALPLKKNPNNGKWTSNLEGFEGLVFCFLPLPVSTGLPFHINGTFSVMSNRKTLWETTTKGEWNKHLLCDAVLVAALTALLQLQEMAKNGEIEGYSYHTFWPDVTKVNTHFMEMVKSFYHAIALGLEGSLPPLFSNGQEFCTIKHACFLDLEMFEDETIQRLAKKVFSMHLKKPYMAVDLPSWVKHCFYVSNGHSELQKNFYSCERFYREVVIPNLDCLDTQDRNDLIIYAIDLKNKELNSLLISTPCIPSSLHGKLQFIKNLVHPKGKVSPLYDPEEGCFPHGEEFLDLERLESLHNLGLLKNRLPLKELMLRACKIKHVWTYDRTKALKQITCVVELLNDLLEENGSIVNQDFQNITFLPAVPPQSNAVELQDLTLMKAEDLYHYKHKALVNMIYPVLGLKLPDKVTTFLDVNRKPSFQVVLSQLQKTSEAVNFLNSDESFVIAKECYSYLNKFLQKEPNNAGLVKAQASAFAFVYVDNEFVPVNAVAHTISFEASPYLYKLPKPYDKFEELWECVNICREFSFLHYFGILEEMATKHQGSPLSEKELTLAIDLINHSIENIANGGRESFDQRQVFVPDTKCILRHADKIFYNDTPWLPYDTELNYCNDRIPRAVALKLGVKTRKHHTLQKLKISGLSKWASQFGAKEEITTRIKNILKEYSSKKDILKELLQNADDAEATEVHFVLDCRKHKKEMVFGPEWHPLQGPALCVYNNKTFNTEDIEGIQHLGIGGKENRLDKTGKFGLGFNSVYHITDCPSFVSADTMMGVFDPNLLFLDCSDDTSPGGSFTVNEEFKKTFQDVYDTFLPSEFNLQEGTIFRLPLRMANTVLSSKISEQTSSLQDIRNMCEELDKDGDLILFLNSVRKITFSEISETGHFEEKFSVETKIDEVSANQISLFQQRLGRYNTDHVSENSPFRIASNVEIKHNRSESTSRWLIVRQLGTENLDVYNTITNNLQQVIIPHGSIAACLNKPVKGRAFRTLPLPLETGLPVHINANFIVDAARRNFCKEDGDSPKTAWNMFILSNITAPLYCYLLECLRDELTKNKGKSLHFPSFDSCKLFLDNFVSRFPINTEHVPPECRTVVTKVYLTISEQKLQVIPIYKRCNTKTIAEKNGVVVEWSSIGKPSIIEEPFFFVPEENKGIEFILHHLNMKLSCARGLCVAFKDAGVNVIELNSQTLCRFLMEIPLLPHGNSLPAPVSSSIFRKEENCQSLLNYCLKDHITIKVDLQGVPLLVTVDGMLHYFDRDKPKFPRTFSALFPAASSQFISSRDTGVLETYKFVKRLDVQSSAPFVKDHLGPMYEISPETSSSPLPLSNEMANWLKGLWSFFSHEVRRQKGKEIFDEIRNIFHRWAILPVCFKQPSQEKSSKKLLPLSDLKNIFIPSTSDLTMCLLKLGFPELIISVLYDSVYESIITFLEPHMLNTENLELVLQQLSVRKDLQWTLTDAENGKLLYWILDKFPSQQNKDTLLRYLKTLPLFETIQEKRQNLVGYRKIFLLDATFDLKPFQLCDLHPSTIYLKNTHLNQMASRIMNIPSINDLDLLADHLLSDLASLNEKQLQHILRMVLHLKNSFGYQKKKEQIISSLKSAELIRDKSGVLRKVSYFFDDQMELFSVLELQQYFIPPNFWEVFKYLKLELHWLLQSLGMRISLTETDFIRFATEIEKKAKCSSSLESLHAKSKALFEYLLSMDLQKTSNTFATDVGNIAFVVPFKCNKKLMALHPSFTANVATIALNGSLLKAKDYDSFVWTSMPLFTSTAHSKNIHLFFEKCGALHEPPIGKVIDNIKNVCKVSCPSKDQITNQTRSDVMEQIYNFLQTKGDGIDITSLKDIPCILVNDKKDIAFPKQVVFSLHMEKNLWPYLYKVPPLLALYSSLFQKVGVEAEASIFHFANILSAICAETLDKKTLHPNLLITVSEASKRLFSLIKDHADTQQLTSLHLLAEDGKLYESSCLVFNNCRSPTVSDKLSGLFKFVCTEAIDQKMDLYTLENLLKRLPKKIRPQMLSEITQEFFGVDEENLCSYGDQCPLKLKFEKLFFSSIFQDALVCLLQNQSEGKMTEEEATRNWNLIFGTLEIICYSQLQTVLMYGEKVLDGTQCRKTVFAKNTKQGGCQIYFQHNDSMKSRKMIHIVQVLTAEINNLMDNVLTMKSCNVVMQMLACNNPNEITEVLKEHDLWNNRSTRSTFSLPKPGDKISSEWYDCLDMSIINTFKVNDYVGYMIPSEEEECYLYAVIEEELGTKMVGSCEVEMYLINIGQNKTIVVSVLDLYQFKRSESQSAKTLVLHENPQPHNDAQSNIQDVSIEHLKKEIDVYLDKIWGLPENERNTAIRRLYLKYHPDKNINHEELYTEACKYLQQRIKEMASGKSMSHHTSSSSSNFYTNTGGFSNSWAKWDGQASSHKRHRQRFSRRTRCNYDFWGYYSTPTHPKPQEAERWLKQAKCDLKAAEHDVGHGHTEWVFYKVHQAVEKALYAAQYIKKGEINRDETIVSLAETVSTYCSSLKSVRDDVTQLKACGVDREKTQYPTCHPLPGIPNNRLDPGQEHKVIALGKNVLQKIESYI</sequence>
<dbReference type="Pfam" id="PF25794">
    <property type="entry name" value="SACS"/>
    <property type="match status" value="3"/>
</dbReference>
<dbReference type="PANTHER" id="PTHR46919">
    <property type="entry name" value="ZINC FINGER, C3HC4 TYPE (RING FINGER) FAMILY PROTEIN"/>
    <property type="match status" value="1"/>
</dbReference>
<dbReference type="Proteomes" id="UP000824782">
    <property type="component" value="Unassembled WGS sequence"/>
</dbReference>
<dbReference type="Pfam" id="PF05168">
    <property type="entry name" value="HEPN"/>
    <property type="match status" value="1"/>
</dbReference>
<dbReference type="InterPro" id="IPR007842">
    <property type="entry name" value="HEPN_dom"/>
</dbReference>
<evidence type="ECO:0000313" key="3">
    <source>
        <dbReference type="EMBL" id="KAG8569670.1"/>
    </source>
</evidence>
<dbReference type="Gene3D" id="1.10.287.110">
    <property type="entry name" value="DnaJ domain"/>
    <property type="match status" value="1"/>
</dbReference>
<reference evidence="3" key="1">
    <citation type="thesis" date="2020" institute="ProQuest LLC" country="789 East Eisenhower Parkway, Ann Arbor, MI, USA">
        <title>Comparative Genomics and Chromosome Evolution.</title>
        <authorList>
            <person name="Mudd A.B."/>
        </authorList>
    </citation>
    <scope>NUCLEOTIDE SEQUENCE</scope>
    <source>
        <strain evidence="3">237g6f4</strain>
        <tissue evidence="3">Blood</tissue>
    </source>
</reference>
<dbReference type="EMBL" id="WNYA01000006">
    <property type="protein sequence ID" value="KAG8569669.1"/>
    <property type="molecule type" value="Genomic_DNA"/>
</dbReference>
<keyword evidence="1" id="KW-0175">Coiled coil</keyword>
<dbReference type="InterPro" id="IPR036890">
    <property type="entry name" value="HATPase_C_sf"/>
</dbReference>
<dbReference type="Gene3D" id="3.30.565.10">
    <property type="entry name" value="Histidine kinase-like ATPase, C-terminal domain"/>
    <property type="match status" value="1"/>
</dbReference>
<dbReference type="InterPro" id="IPR058210">
    <property type="entry name" value="SACS/Nov_dom"/>
</dbReference>
<evidence type="ECO:0000256" key="1">
    <source>
        <dbReference type="SAM" id="Coils"/>
    </source>
</evidence>
<feature type="domain" description="HEPN" evidence="2">
    <location>
        <begin position="4080"/>
        <end position="4196"/>
    </location>
</feature>
<gene>
    <name evidence="3" type="ORF">GDO81_014517</name>
</gene>
<protein>
    <recommendedName>
        <fullName evidence="2">HEPN domain-containing protein</fullName>
    </recommendedName>
</protein>
<name>A0AAV7BAV3_ENGPU</name>
<accession>A0AAV7BAV3</accession>
<evidence type="ECO:0000259" key="2">
    <source>
        <dbReference type="PROSITE" id="PS50910"/>
    </source>
</evidence>
<evidence type="ECO:0000313" key="4">
    <source>
        <dbReference type="Proteomes" id="UP000824782"/>
    </source>
</evidence>
<proteinExistence type="predicted"/>
<dbReference type="Gene3D" id="1.20.120.330">
    <property type="entry name" value="Nucleotidyltransferases domain 2"/>
    <property type="match status" value="1"/>
</dbReference>
<dbReference type="PROSITE" id="PS50910">
    <property type="entry name" value="HEPN"/>
    <property type="match status" value="1"/>
</dbReference>
<keyword evidence="4" id="KW-1185">Reference proteome</keyword>
<dbReference type="SUPFAM" id="SSF81593">
    <property type="entry name" value="Nucleotidyltransferase substrate binding subunit/domain"/>
    <property type="match status" value="1"/>
</dbReference>
<dbReference type="PANTHER" id="PTHR46919:SF2">
    <property type="entry name" value="SACSIN"/>
    <property type="match status" value="1"/>
</dbReference>
<organism evidence="3 4">
    <name type="scientific">Engystomops pustulosus</name>
    <name type="common">Tungara frog</name>
    <name type="synonym">Physalaemus pustulosus</name>
    <dbReference type="NCBI Taxonomy" id="76066"/>
    <lineage>
        <taxon>Eukaryota</taxon>
        <taxon>Metazoa</taxon>
        <taxon>Chordata</taxon>
        <taxon>Craniata</taxon>
        <taxon>Vertebrata</taxon>
        <taxon>Euteleostomi</taxon>
        <taxon>Amphibia</taxon>
        <taxon>Batrachia</taxon>
        <taxon>Anura</taxon>
        <taxon>Neobatrachia</taxon>
        <taxon>Hyloidea</taxon>
        <taxon>Leptodactylidae</taxon>
        <taxon>Leiuperinae</taxon>
        <taxon>Engystomops</taxon>
    </lineage>
</organism>
<dbReference type="SUPFAM" id="SSF55874">
    <property type="entry name" value="ATPase domain of HSP90 chaperone/DNA topoisomerase II/histidine kinase"/>
    <property type="match status" value="3"/>
</dbReference>